<name>A0ABV9ASX8_9ACTN</name>
<dbReference type="Pfam" id="PF13581">
    <property type="entry name" value="HATPase_c_2"/>
    <property type="match status" value="1"/>
</dbReference>
<dbReference type="PANTHER" id="PTHR35526:SF3">
    <property type="entry name" value="ANTI-SIGMA-F FACTOR RSBW"/>
    <property type="match status" value="1"/>
</dbReference>
<keyword evidence="3" id="KW-0547">Nucleotide-binding</keyword>
<gene>
    <name evidence="3" type="ORF">ACFPIH_22400</name>
</gene>
<feature type="domain" description="Histidine kinase/HSP90-like ATPase" evidence="2">
    <location>
        <begin position="25"/>
        <end position="134"/>
    </location>
</feature>
<reference evidence="4" key="1">
    <citation type="journal article" date="2019" name="Int. J. Syst. Evol. Microbiol.">
        <title>The Global Catalogue of Microorganisms (GCM) 10K type strain sequencing project: providing services to taxonomists for standard genome sequencing and annotation.</title>
        <authorList>
            <consortium name="The Broad Institute Genomics Platform"/>
            <consortium name="The Broad Institute Genome Sequencing Center for Infectious Disease"/>
            <person name="Wu L."/>
            <person name="Ma J."/>
        </authorList>
    </citation>
    <scope>NUCLEOTIDE SEQUENCE [LARGE SCALE GENOMIC DNA]</scope>
    <source>
        <strain evidence="4">CGMCC 4.7177</strain>
    </source>
</reference>
<sequence length="148" mass="16591">MNGYFPSIYASPVPTQYRMTLTAGAHSARHIRRIIRSFLEDWNLQPLTDPVELATTELIANVIRHVPDHHCTFLLLKRREGVRVEVTDNHPELPTPPTTLDLESESGRGLFLLDAMVDRWGVSPASGGGKTVWFECDQPRCVVSGQGR</sequence>
<dbReference type="CDD" id="cd16936">
    <property type="entry name" value="HATPase_RsbW-like"/>
    <property type="match status" value="1"/>
</dbReference>
<keyword evidence="1" id="KW-0808">Transferase</keyword>
<dbReference type="InterPro" id="IPR036890">
    <property type="entry name" value="HATPase_C_sf"/>
</dbReference>
<dbReference type="PANTHER" id="PTHR35526">
    <property type="entry name" value="ANTI-SIGMA-F FACTOR RSBW-RELATED"/>
    <property type="match status" value="1"/>
</dbReference>
<evidence type="ECO:0000313" key="4">
    <source>
        <dbReference type="Proteomes" id="UP001595839"/>
    </source>
</evidence>
<keyword evidence="3" id="KW-0067">ATP-binding</keyword>
<proteinExistence type="predicted"/>
<protein>
    <submittedName>
        <fullName evidence="3">ATP-binding protein</fullName>
    </submittedName>
</protein>
<evidence type="ECO:0000313" key="3">
    <source>
        <dbReference type="EMBL" id="MFC4502246.1"/>
    </source>
</evidence>
<evidence type="ECO:0000256" key="1">
    <source>
        <dbReference type="ARBA" id="ARBA00022527"/>
    </source>
</evidence>
<keyword evidence="1" id="KW-0418">Kinase</keyword>
<dbReference type="SUPFAM" id="SSF55874">
    <property type="entry name" value="ATPase domain of HSP90 chaperone/DNA topoisomerase II/histidine kinase"/>
    <property type="match status" value="1"/>
</dbReference>
<dbReference type="InterPro" id="IPR050267">
    <property type="entry name" value="Anti-sigma-factor_SerPK"/>
</dbReference>
<dbReference type="Proteomes" id="UP001595839">
    <property type="component" value="Unassembled WGS sequence"/>
</dbReference>
<accession>A0ABV9ASX8</accession>
<dbReference type="Gene3D" id="3.30.565.10">
    <property type="entry name" value="Histidine kinase-like ATPase, C-terminal domain"/>
    <property type="match status" value="1"/>
</dbReference>
<keyword evidence="4" id="KW-1185">Reference proteome</keyword>
<evidence type="ECO:0000259" key="2">
    <source>
        <dbReference type="Pfam" id="PF13581"/>
    </source>
</evidence>
<organism evidence="3 4">
    <name type="scientific">Streptomyces vulcanius</name>
    <dbReference type="NCBI Taxonomy" id="1441876"/>
    <lineage>
        <taxon>Bacteria</taxon>
        <taxon>Bacillati</taxon>
        <taxon>Actinomycetota</taxon>
        <taxon>Actinomycetes</taxon>
        <taxon>Kitasatosporales</taxon>
        <taxon>Streptomycetaceae</taxon>
        <taxon>Streptomyces</taxon>
    </lineage>
</organism>
<comment type="caution">
    <text evidence="3">The sequence shown here is derived from an EMBL/GenBank/DDBJ whole genome shotgun (WGS) entry which is preliminary data.</text>
</comment>
<keyword evidence="1" id="KW-0723">Serine/threonine-protein kinase</keyword>
<dbReference type="GO" id="GO:0005524">
    <property type="term" value="F:ATP binding"/>
    <property type="evidence" value="ECO:0007669"/>
    <property type="project" value="UniProtKB-KW"/>
</dbReference>
<dbReference type="RefSeq" id="WP_381164301.1">
    <property type="nucleotide sequence ID" value="NZ_JBHSFK010000014.1"/>
</dbReference>
<dbReference type="EMBL" id="JBHSFK010000014">
    <property type="protein sequence ID" value="MFC4502246.1"/>
    <property type="molecule type" value="Genomic_DNA"/>
</dbReference>
<dbReference type="InterPro" id="IPR003594">
    <property type="entry name" value="HATPase_dom"/>
</dbReference>